<dbReference type="EMBL" id="CP002985">
    <property type="protein sequence ID" value="AEM46946.1"/>
    <property type="molecule type" value="Genomic_DNA"/>
</dbReference>
<evidence type="ECO:0000313" key="2">
    <source>
        <dbReference type="EMBL" id="AEM46946.1"/>
    </source>
</evidence>
<dbReference type="Pfam" id="PF21818">
    <property type="entry name" value="DUF6884"/>
    <property type="match status" value="1"/>
</dbReference>
<dbReference type="InterPro" id="IPR049251">
    <property type="entry name" value="DUF6884"/>
</dbReference>
<dbReference type="eggNOG" id="COG0343">
    <property type="taxonomic scope" value="Bacteria"/>
</dbReference>
<gene>
    <name evidence="2" type="ORF">Acife_0748</name>
</gene>
<dbReference type="KEGG" id="afi:Acife_0748"/>
<dbReference type="AlphaFoldDB" id="G0JLZ6"/>
<accession>G0JLZ6</accession>
<feature type="domain" description="DUF6884" evidence="1">
    <location>
        <begin position="1"/>
        <end position="104"/>
    </location>
</feature>
<dbReference type="RefSeq" id="WP_014028215.1">
    <property type="nucleotide sequence ID" value="NC_015942.1"/>
</dbReference>
<reference evidence="2 3" key="1">
    <citation type="journal article" date="2011" name="J. Bacteriol.">
        <title>Draft genome of the psychrotolerant acidophile Acidithiobacillus ferrivorans SS3.</title>
        <authorList>
            <person name="Liljeqvist M."/>
            <person name="Valdes J."/>
            <person name="Holmes D.S."/>
            <person name="Dopson M."/>
        </authorList>
    </citation>
    <scope>NUCLEOTIDE SEQUENCE [LARGE SCALE GENOMIC DNA]</scope>
    <source>
        <strain evidence="2 3">SS3</strain>
    </source>
</reference>
<proteinExistence type="predicted"/>
<protein>
    <recommendedName>
        <fullName evidence="1">DUF6884 domain-containing protein</fullName>
    </recommendedName>
</protein>
<sequence>MRRYAEENADTWYILFAEHGVMQPDTIIGPYEKTLNQMSKAERLVWAEGVQKTLLDLIAPGGMVTILAGERYRENLIPFLEAHGHLVAVPMAGLPLGMQLRWLKTHVIQHASRNSCKQNEAYRP</sequence>
<dbReference type="HOGENOM" id="CLU_1998929_0_0_6"/>
<organism evidence="2 3">
    <name type="scientific">Acidithiobacillus ferrivorans SS3</name>
    <dbReference type="NCBI Taxonomy" id="743299"/>
    <lineage>
        <taxon>Bacteria</taxon>
        <taxon>Pseudomonadati</taxon>
        <taxon>Pseudomonadota</taxon>
        <taxon>Acidithiobacillia</taxon>
        <taxon>Acidithiobacillales</taxon>
        <taxon>Acidithiobacillaceae</taxon>
        <taxon>Acidithiobacillus</taxon>
    </lineage>
</organism>
<dbReference type="Proteomes" id="UP000009220">
    <property type="component" value="Chromosome"/>
</dbReference>
<dbReference type="STRING" id="743299.Acife_0748"/>
<evidence type="ECO:0000313" key="3">
    <source>
        <dbReference type="Proteomes" id="UP000009220"/>
    </source>
</evidence>
<evidence type="ECO:0000259" key="1">
    <source>
        <dbReference type="Pfam" id="PF21818"/>
    </source>
</evidence>
<name>G0JLZ6_9PROT</name>